<name>A0ACA9Y413_9ASCO</name>
<keyword evidence="2" id="KW-1185">Reference proteome</keyword>
<evidence type="ECO:0000313" key="1">
    <source>
        <dbReference type="EMBL" id="CAH6719691.1"/>
    </source>
</evidence>
<proteinExistence type="predicted"/>
<evidence type="ECO:0000313" key="2">
    <source>
        <dbReference type="Proteomes" id="UP001152531"/>
    </source>
</evidence>
<gene>
    <name evidence="1" type="ORF">CLIB1444_02S14356</name>
</gene>
<accession>A0ACA9Y413</accession>
<organism evidence="1 2">
    <name type="scientific">[Candida] jaroonii</name>
    <dbReference type="NCBI Taxonomy" id="467808"/>
    <lineage>
        <taxon>Eukaryota</taxon>
        <taxon>Fungi</taxon>
        <taxon>Dikarya</taxon>
        <taxon>Ascomycota</taxon>
        <taxon>Saccharomycotina</taxon>
        <taxon>Pichiomycetes</taxon>
        <taxon>Debaryomycetaceae</taxon>
        <taxon>Yamadazyma</taxon>
    </lineage>
</organism>
<dbReference type="Proteomes" id="UP001152531">
    <property type="component" value="Unassembled WGS sequence"/>
</dbReference>
<sequence length="225" mass="25257">MTMDIETLKKVCVFCGSSFGNDPIYEKTAFEMGQKLAAKKWGLVYGGGSTGVMGAIANGCATNNGYVHGIIPEALVSKERKDPDEVNKEIKENQSNHNGETPLPDIKEYGKTTLVKDMHTRKRMMGEEVDAFVALPGGFGTFEELLEVTTWHQLGIHKKPIVLLNIKGFYNTFLKFIDESIKAGFIAEKQRKLLNVFDNIEEAFDFIENYKHEDSMSYGLNWNNS</sequence>
<protein>
    <submittedName>
        <fullName evidence="1">LOG family protein</fullName>
    </submittedName>
</protein>
<comment type="caution">
    <text evidence="1">The sequence shown here is derived from an EMBL/GenBank/DDBJ whole genome shotgun (WGS) entry which is preliminary data.</text>
</comment>
<dbReference type="EMBL" id="CALSDN010000002">
    <property type="protein sequence ID" value="CAH6719691.1"/>
    <property type="molecule type" value="Genomic_DNA"/>
</dbReference>
<reference evidence="1" key="1">
    <citation type="submission" date="2022-06" db="EMBL/GenBank/DDBJ databases">
        <authorList>
            <person name="Legras J.-L."/>
            <person name="Devillers H."/>
            <person name="Grondin C."/>
        </authorList>
    </citation>
    <scope>NUCLEOTIDE SEQUENCE</scope>
    <source>
        <strain evidence="1">CLIB 1444</strain>
    </source>
</reference>